<evidence type="ECO:0000313" key="2">
    <source>
        <dbReference type="EMBL" id="QXE25995.1"/>
    </source>
</evidence>
<reference evidence="2" key="1">
    <citation type="submission" date="2017-04" db="EMBL/GenBank/DDBJ databases">
        <title>Genome deletions in a multicellular cyanobacterial endosymbiont for morphological adaptation in marine diatoms.</title>
        <authorList>
            <person name="Wang Y."/>
            <person name="Gao H."/>
            <person name="Li R."/>
            <person name="Xu X."/>
        </authorList>
    </citation>
    <scope>NUCLEOTIDE SEQUENCE</scope>
    <source>
        <strain evidence="2">FACHB 800</strain>
    </source>
</reference>
<dbReference type="RefSeq" id="WP_190604423.1">
    <property type="nucleotide sequence ID" value="NZ_JACJTT010000013.1"/>
</dbReference>
<dbReference type="Gene3D" id="2.30.30.100">
    <property type="match status" value="1"/>
</dbReference>
<gene>
    <name evidence="2" type="ORF">B6N60_04717</name>
</gene>
<dbReference type="AlphaFoldDB" id="A0A975Y761"/>
<evidence type="ECO:0000313" key="3">
    <source>
        <dbReference type="Proteomes" id="UP000683511"/>
    </source>
</evidence>
<evidence type="ECO:0000259" key="1">
    <source>
        <dbReference type="Pfam" id="PF21979"/>
    </source>
</evidence>
<proteinExistence type="predicted"/>
<protein>
    <recommendedName>
        <fullName evidence="1">Hfq-related domain-containing protein</fullName>
    </recommendedName>
</protein>
<dbReference type="Pfam" id="PF21979">
    <property type="entry name" value="Hfq_1"/>
    <property type="match status" value="1"/>
</dbReference>
<dbReference type="EMBL" id="CP021056">
    <property type="protein sequence ID" value="QXE25995.1"/>
    <property type="molecule type" value="Genomic_DNA"/>
</dbReference>
<dbReference type="Proteomes" id="UP000683511">
    <property type="component" value="Chromosome"/>
</dbReference>
<name>A0A975Y761_9NOST</name>
<keyword evidence="3" id="KW-1185">Reference proteome</keyword>
<organism evidence="2 3">
    <name type="scientific">Richelia sinica FACHB-800</name>
    <dbReference type="NCBI Taxonomy" id="1357546"/>
    <lineage>
        <taxon>Bacteria</taxon>
        <taxon>Bacillati</taxon>
        <taxon>Cyanobacteriota</taxon>
        <taxon>Cyanophyceae</taxon>
        <taxon>Nostocales</taxon>
        <taxon>Nostocaceae</taxon>
        <taxon>Richelia</taxon>
    </lineage>
</organism>
<accession>A0A975Y761</accession>
<sequence length="95" mass="10834">MATSEFDITLPSIRLVQKWIKEKATVEFKLMTGDLIIGKVFWQDHTCISVIDANNEQFTIWKQAIAYSKPQTEVVTERSLVPMEEGKAKMANIDS</sequence>
<dbReference type="NCBIfam" id="NF047718">
    <property type="entry name" value="Hfq_rel_Cyano"/>
    <property type="match status" value="1"/>
</dbReference>
<feature type="domain" description="Hfq-related" evidence="1">
    <location>
        <begin position="10"/>
        <end position="70"/>
    </location>
</feature>
<dbReference type="SUPFAM" id="SSF50182">
    <property type="entry name" value="Sm-like ribonucleoproteins"/>
    <property type="match status" value="1"/>
</dbReference>
<dbReference type="KEGG" id="rsin:B6N60_04717"/>
<dbReference type="InterPro" id="IPR053840">
    <property type="entry name" value="Hfq_1"/>
</dbReference>
<dbReference type="InterPro" id="IPR010920">
    <property type="entry name" value="LSM_dom_sf"/>
</dbReference>